<accession>A0ABY7CFU6</accession>
<dbReference type="GeneID" id="77809337"/>
<sequence>MSPAGVAGRGADGGAQDGVRQVAHLCDSFEGADVGPRQEVVELAKRAGVRAHDARDGGPEVRPGRRPPPLGGLPREHLLHPDPDDPGIVGADPG</sequence>
<gene>
    <name evidence="2" type="ORF">PtA15_4A547</name>
</gene>
<protein>
    <submittedName>
        <fullName evidence="2">Uncharacterized protein</fullName>
    </submittedName>
</protein>
<dbReference type="EMBL" id="CP110424">
    <property type="protein sequence ID" value="WAQ84096.1"/>
    <property type="molecule type" value="Genomic_DNA"/>
</dbReference>
<feature type="region of interest" description="Disordered" evidence="1">
    <location>
        <begin position="47"/>
        <end position="94"/>
    </location>
</feature>
<dbReference type="RefSeq" id="XP_053019651.1">
    <property type="nucleotide sequence ID" value="XM_053168442.1"/>
</dbReference>
<evidence type="ECO:0000313" key="2">
    <source>
        <dbReference type="EMBL" id="WAQ84096.1"/>
    </source>
</evidence>
<proteinExistence type="predicted"/>
<reference evidence="2" key="1">
    <citation type="submission" date="2022-10" db="EMBL/GenBank/DDBJ databases">
        <title>Puccinia triticina Genome sequencing and assembly.</title>
        <authorList>
            <person name="Li C."/>
        </authorList>
    </citation>
    <scope>NUCLEOTIDE SEQUENCE</scope>
    <source>
        <strain evidence="2">Pt15</strain>
    </source>
</reference>
<evidence type="ECO:0000256" key="1">
    <source>
        <dbReference type="SAM" id="MobiDB-lite"/>
    </source>
</evidence>
<name>A0ABY7CFU6_9BASI</name>
<feature type="compositionally biased region" description="Basic and acidic residues" evidence="1">
    <location>
        <begin position="47"/>
        <end position="63"/>
    </location>
</feature>
<feature type="compositionally biased region" description="Basic and acidic residues" evidence="1">
    <location>
        <begin position="74"/>
        <end position="83"/>
    </location>
</feature>
<organism evidence="2 3">
    <name type="scientific">Puccinia triticina</name>
    <dbReference type="NCBI Taxonomy" id="208348"/>
    <lineage>
        <taxon>Eukaryota</taxon>
        <taxon>Fungi</taxon>
        <taxon>Dikarya</taxon>
        <taxon>Basidiomycota</taxon>
        <taxon>Pucciniomycotina</taxon>
        <taxon>Pucciniomycetes</taxon>
        <taxon>Pucciniales</taxon>
        <taxon>Pucciniaceae</taxon>
        <taxon>Puccinia</taxon>
    </lineage>
</organism>
<keyword evidence="3" id="KW-1185">Reference proteome</keyword>
<evidence type="ECO:0000313" key="3">
    <source>
        <dbReference type="Proteomes" id="UP001164743"/>
    </source>
</evidence>
<dbReference type="Proteomes" id="UP001164743">
    <property type="component" value="Chromosome 4A"/>
</dbReference>